<evidence type="ECO:0008006" key="5">
    <source>
        <dbReference type="Google" id="ProtNLM"/>
    </source>
</evidence>
<dbReference type="Proteomes" id="UP000604475">
    <property type="component" value="Unassembled WGS sequence"/>
</dbReference>
<feature type="chain" id="PRO_5036952347" description="DUF4439 domain-containing protein" evidence="2">
    <location>
        <begin position="29"/>
        <end position="187"/>
    </location>
</feature>
<feature type="signal peptide" evidence="2">
    <location>
        <begin position="1"/>
        <end position="28"/>
    </location>
</feature>
<organism evidence="3 4">
    <name type="scientific">Frankia nepalensis</name>
    <dbReference type="NCBI Taxonomy" id="1836974"/>
    <lineage>
        <taxon>Bacteria</taxon>
        <taxon>Bacillati</taxon>
        <taxon>Actinomycetota</taxon>
        <taxon>Actinomycetes</taxon>
        <taxon>Frankiales</taxon>
        <taxon>Frankiaceae</taxon>
        <taxon>Frankia</taxon>
    </lineage>
</organism>
<keyword evidence="4" id="KW-1185">Reference proteome</keyword>
<proteinExistence type="predicted"/>
<comment type="caution">
    <text evidence="3">The sequence shown here is derived from an EMBL/GenBank/DDBJ whole genome shotgun (WGS) entry which is preliminary data.</text>
</comment>
<accession>A0A937UP14</accession>
<dbReference type="PROSITE" id="PS51318">
    <property type="entry name" value="TAT"/>
    <property type="match status" value="1"/>
</dbReference>
<dbReference type="EMBL" id="JAEACQ010000193">
    <property type="protein sequence ID" value="MBL7628633.1"/>
    <property type="molecule type" value="Genomic_DNA"/>
</dbReference>
<evidence type="ECO:0000313" key="4">
    <source>
        <dbReference type="Proteomes" id="UP000604475"/>
    </source>
</evidence>
<protein>
    <recommendedName>
        <fullName evidence="5">DUF4439 domain-containing protein</fullName>
    </recommendedName>
</protein>
<evidence type="ECO:0000256" key="1">
    <source>
        <dbReference type="SAM" id="MobiDB-lite"/>
    </source>
</evidence>
<reference evidence="3" key="1">
    <citation type="submission" date="2020-12" db="EMBL/GenBank/DDBJ databases">
        <title>Genomic characterization of non-nitrogen-fixing Frankia strains.</title>
        <authorList>
            <person name="Carlos-Shanley C."/>
            <person name="Guerra T."/>
            <person name="Hahn D."/>
        </authorList>
    </citation>
    <scope>NUCLEOTIDE SEQUENCE</scope>
    <source>
        <strain evidence="3">CN6</strain>
    </source>
</reference>
<evidence type="ECO:0000313" key="3">
    <source>
        <dbReference type="EMBL" id="MBL7628633.1"/>
    </source>
</evidence>
<keyword evidence="2" id="KW-0732">Signal</keyword>
<dbReference type="AlphaFoldDB" id="A0A937UP14"/>
<name>A0A937UP14_9ACTN</name>
<dbReference type="PROSITE" id="PS51257">
    <property type="entry name" value="PROKAR_LIPOPROTEIN"/>
    <property type="match status" value="1"/>
</dbReference>
<feature type="compositionally biased region" description="Low complexity" evidence="1">
    <location>
        <begin position="99"/>
        <end position="119"/>
    </location>
</feature>
<gene>
    <name evidence="3" type="ORF">I7412_16025</name>
</gene>
<feature type="region of interest" description="Disordered" evidence="1">
    <location>
        <begin position="99"/>
        <end position="130"/>
    </location>
</feature>
<evidence type="ECO:0000256" key="2">
    <source>
        <dbReference type="SAM" id="SignalP"/>
    </source>
</evidence>
<dbReference type="InterPro" id="IPR006311">
    <property type="entry name" value="TAT_signal"/>
</dbReference>
<sequence>MRGEGRPSRRAVLAMPAAGLAAAGLAGAAGCTQSLPDDPAPPPADLAAAEAAARTERGLLAGYDAAIARHPGLAGLLGALRAHHAQHLAALTTQVPALAGPSPSASATATGSVGAATPTNAASPGVDDSPAARASALARLAEAERTAAGAHRSGCLSTTTGLAPLLASLHAAESCHADLLSLAGSAG</sequence>